<feature type="compositionally biased region" description="Basic residues" evidence="1">
    <location>
        <begin position="722"/>
        <end position="734"/>
    </location>
</feature>
<keyword evidence="2" id="KW-0812">Transmembrane</keyword>
<gene>
    <name evidence="3" type="ORF">CSC94_18965</name>
</gene>
<dbReference type="AlphaFoldDB" id="A0A2G1QIV3"/>
<dbReference type="SUPFAM" id="SSF52540">
    <property type="entry name" value="P-loop containing nucleoside triphosphate hydrolases"/>
    <property type="match status" value="1"/>
</dbReference>
<keyword evidence="2" id="KW-1133">Transmembrane helix</keyword>
<dbReference type="PANTHER" id="PTHR30121:SF6">
    <property type="entry name" value="SLR6007 PROTEIN"/>
    <property type="match status" value="1"/>
</dbReference>
<evidence type="ECO:0000256" key="2">
    <source>
        <dbReference type="SAM" id="Phobius"/>
    </source>
</evidence>
<evidence type="ECO:0000313" key="4">
    <source>
        <dbReference type="Proteomes" id="UP000221168"/>
    </source>
</evidence>
<dbReference type="OrthoDB" id="8054438at2"/>
<protein>
    <recommendedName>
        <fullName evidence="5">TraD/TraG TraM recognition site domain-containing protein</fullName>
    </recommendedName>
</protein>
<accession>A0A2G1QIV3</accession>
<dbReference type="Proteomes" id="UP000221168">
    <property type="component" value="Unassembled WGS sequence"/>
</dbReference>
<evidence type="ECO:0000256" key="1">
    <source>
        <dbReference type="SAM" id="MobiDB-lite"/>
    </source>
</evidence>
<comment type="caution">
    <text evidence="3">The sequence shown here is derived from an EMBL/GenBank/DDBJ whole genome shotgun (WGS) entry which is preliminary data.</text>
</comment>
<dbReference type="InterPro" id="IPR051162">
    <property type="entry name" value="T4SS_component"/>
</dbReference>
<keyword evidence="2" id="KW-0472">Membrane</keyword>
<evidence type="ECO:0008006" key="5">
    <source>
        <dbReference type="Google" id="ProtNLM"/>
    </source>
</evidence>
<feature type="transmembrane region" description="Helical" evidence="2">
    <location>
        <begin position="12"/>
        <end position="44"/>
    </location>
</feature>
<dbReference type="EMBL" id="PDVP01000015">
    <property type="protein sequence ID" value="PHP65442.1"/>
    <property type="molecule type" value="Genomic_DNA"/>
</dbReference>
<evidence type="ECO:0000313" key="3">
    <source>
        <dbReference type="EMBL" id="PHP65442.1"/>
    </source>
</evidence>
<dbReference type="PANTHER" id="PTHR30121">
    <property type="entry name" value="UNCHARACTERIZED PROTEIN YJGR-RELATED"/>
    <property type="match status" value="1"/>
</dbReference>
<reference evidence="3 4" key="1">
    <citation type="submission" date="2017-10" db="EMBL/GenBank/DDBJ databases">
        <title>Sedimentibacterium mangrovi gen. nov., sp. nov., a novel member of family Phyllobacteriacea isolated from mangrove sediment.</title>
        <authorList>
            <person name="Liao H."/>
            <person name="Tian Y."/>
        </authorList>
    </citation>
    <scope>NUCLEOTIDE SEQUENCE [LARGE SCALE GENOMIC DNA]</scope>
    <source>
        <strain evidence="3 4">X9-2-2</strain>
    </source>
</reference>
<name>A0A2G1QIV3_9HYPH</name>
<dbReference type="InterPro" id="IPR027417">
    <property type="entry name" value="P-loop_NTPase"/>
</dbReference>
<dbReference type="Gene3D" id="3.40.50.300">
    <property type="entry name" value="P-loop containing nucleotide triphosphate hydrolases"/>
    <property type="match status" value="2"/>
</dbReference>
<organism evidence="3 4">
    <name type="scientific">Zhengella mangrovi</name>
    <dbReference type="NCBI Taxonomy" id="1982044"/>
    <lineage>
        <taxon>Bacteria</taxon>
        <taxon>Pseudomonadati</taxon>
        <taxon>Pseudomonadota</taxon>
        <taxon>Alphaproteobacteria</taxon>
        <taxon>Hyphomicrobiales</taxon>
        <taxon>Notoacmeibacteraceae</taxon>
        <taxon>Zhengella</taxon>
    </lineage>
</organism>
<dbReference type="RefSeq" id="WP_099307955.1">
    <property type="nucleotide sequence ID" value="NZ_PDVP01000015.1"/>
</dbReference>
<keyword evidence="4" id="KW-1185">Reference proteome</keyword>
<feature type="region of interest" description="Disordered" evidence="1">
    <location>
        <begin position="658"/>
        <end position="749"/>
    </location>
</feature>
<proteinExistence type="predicted"/>
<sequence>MIPRPTDNMAEGAMMATVFVVVILLIGFFVAPVALVGIPAYLGYRLYRDSPRRHERIAREQTETLLAAVRDADAHLSEDEIRRALLAEVPAKTPRVVQDQLVEVGRRLFEAEHMDAAIPPPPPLHNTIEGARYRDMISRVAQAGMDRKMAMTALASISKSLGVVAREVPPMDGELLVPITHFLDRPHQVVEDVVAPFFELNDYNHFKALRERLDANLAETNRTKPIWPLDYKGDNPAEVYLKGTALFDLFALKAPFGIPESMRFEHTHIVAGTGHGKTQTLQYHIVRDLEDIARGEKTVIVIDSQGDLIKNLKAARTLRPERIVLIDPEDIAYPVCLNLFSVGQERLAAYSALDRERLTNSIIELYDFVLGSLLSAAMTPKQAVVFRYVTRLLFHIPDATIHTFRQVLEPGGMKAFADHIEKLDGTAKSFFANEFDGTEFKTTKLQVLRRLYAVLENRTFERMFSHPQSKFDMFSEMNAGKLILINTAKSLLKEEGTEIFGRFFIALVAQAAQERATIPEHERTPVICYIDEAHEYFDANIATILAQARKFKVGLVMAHQFLGQLDGKLQDAFEANTSIKMAGGISMKDARALASPFNCDPDLLHRQPKGSFVTYVRGLTRKGIPIAFPFFALENLPRSSRQEQDAVREYSRARYAEPFVEPVHETGEPSVSEDDDPNAERGWDATTPDNEVPSDTSDEAKNNENSVVSDGDSDAPQDGQGAKRKRKRKPKPKKPGPDDDPDLGPSGSW</sequence>